<gene>
    <name evidence="3" type="primary">P0480E02.9</name>
</gene>
<feature type="domain" description="Reverse transcriptase zinc-binding" evidence="2">
    <location>
        <begin position="209"/>
        <end position="293"/>
    </location>
</feature>
<dbReference type="InterPro" id="IPR026960">
    <property type="entry name" value="RVT-Znf"/>
</dbReference>
<name>Q5ZDG9_ORYSJ</name>
<dbReference type="PANTHER" id="PTHR36617">
    <property type="entry name" value="PROTEIN, PUTATIVE-RELATED"/>
    <property type="match status" value="1"/>
</dbReference>
<dbReference type="Proteomes" id="UP000817658">
    <property type="component" value="Chromosome 1"/>
</dbReference>
<feature type="compositionally biased region" description="Polar residues" evidence="1">
    <location>
        <begin position="1"/>
        <end position="10"/>
    </location>
</feature>
<dbReference type="PANTHER" id="PTHR36617:SF15">
    <property type="entry name" value="REVERSE TRANSCRIPTASE ZINC-BINDING DOMAIN-CONTAINING PROTEIN"/>
    <property type="match status" value="1"/>
</dbReference>
<dbReference type="Pfam" id="PF13966">
    <property type="entry name" value="zf-RVT"/>
    <property type="match status" value="1"/>
</dbReference>
<feature type="region of interest" description="Disordered" evidence="1">
    <location>
        <begin position="49"/>
        <end position="84"/>
    </location>
</feature>
<evidence type="ECO:0000256" key="1">
    <source>
        <dbReference type="SAM" id="MobiDB-lite"/>
    </source>
</evidence>
<protein>
    <recommendedName>
        <fullName evidence="2">Reverse transcriptase zinc-binding domain-containing protein</fullName>
    </recommendedName>
</protein>
<dbReference type="EMBL" id="AP002913">
    <property type="protein sequence ID" value="BAD61304.1"/>
    <property type="molecule type" value="Genomic_DNA"/>
</dbReference>
<evidence type="ECO:0000259" key="2">
    <source>
        <dbReference type="Pfam" id="PF13966"/>
    </source>
</evidence>
<proteinExistence type="predicted"/>
<feature type="region of interest" description="Disordered" evidence="1">
    <location>
        <begin position="1"/>
        <end position="21"/>
    </location>
</feature>
<reference evidence="3" key="1">
    <citation type="journal article" date="2002" name="Nature">
        <title>The genome sequence and structure of rice chromosome 1.</title>
        <authorList>
            <person name="Sasaki T."/>
            <person name="Matsumoto T."/>
            <person name="Yamamoto K."/>
            <person name="Sakata K."/>
            <person name="Baba T."/>
            <person name="Katayose Y."/>
            <person name="Wu J."/>
            <person name="Niimura Y."/>
            <person name="Cheng Z."/>
            <person name="Nagamura Y."/>
            <person name="Antonio B.A."/>
            <person name="Kanamori H."/>
            <person name="Hosokawa S."/>
            <person name="Masukawa M."/>
            <person name="Arikawa K."/>
            <person name="Chiden Y."/>
            <person name="Hayashi M."/>
            <person name="Okamoto M."/>
            <person name="Ando T."/>
            <person name="Aoki H."/>
            <person name="Arita K."/>
            <person name="Hamada M."/>
            <person name="Harada C."/>
            <person name="Hijishita S."/>
            <person name="Honda M."/>
            <person name="Ichikawa Y."/>
            <person name="Idonuma A."/>
            <person name="Iijima M."/>
            <person name="Ikeda M."/>
            <person name="Ikeno M."/>
            <person name="Itoh S."/>
            <person name="Itoh T."/>
            <person name="Itoh Y."/>
            <person name="Itoh Y."/>
            <person name="Iwabuchi A."/>
            <person name="Kamiya K."/>
            <person name="Karasawa W."/>
            <person name="Katagiri S."/>
            <person name="Kikuta A."/>
            <person name="Kobayashi N."/>
            <person name="Kono I."/>
            <person name="Machita K."/>
            <person name="Maehara T."/>
            <person name="Mizuno H."/>
            <person name="Mizubayashi T."/>
            <person name="Mukai Y."/>
            <person name="Nagasaki H."/>
            <person name="Nakashima M."/>
            <person name="Nakama Y."/>
            <person name="Nakamichi Y."/>
            <person name="Nakamura M."/>
            <person name="Namiki N."/>
            <person name="Negishi M."/>
            <person name="Ohta I."/>
            <person name="Ono N."/>
            <person name="Saji S."/>
            <person name="Sakai K."/>
            <person name="Shibata M."/>
            <person name="Shimokawa T."/>
            <person name="Shomura A."/>
            <person name="Song J."/>
            <person name="Takazaki Y."/>
            <person name="Terasawa K."/>
            <person name="Tsuji K."/>
            <person name="Waki K."/>
            <person name="Yamagata H."/>
            <person name="Yamane H."/>
            <person name="Yoshiki S."/>
            <person name="Yoshihara R."/>
            <person name="Yukawa K."/>
            <person name="Zhong H."/>
            <person name="Iwama H."/>
            <person name="Endo T."/>
            <person name="Ito H."/>
            <person name="Hahn J.H."/>
            <person name="Kim H.I."/>
            <person name="Eun M.Y."/>
            <person name="Yano M."/>
            <person name="Jiang J."/>
            <person name="Gojobori T."/>
        </authorList>
    </citation>
    <scope>NUCLEOTIDE SEQUENCE [LARGE SCALE GENOMIC DNA]</scope>
</reference>
<dbReference type="AlphaFoldDB" id="Q5ZDG9"/>
<sequence length="385" mass="43149">MPRGTTQANFGRQGRRPGAPTRICIRADGGGGGGGDAVLVSRCNHQGLDRPSIPPDGPENIQGAPRSFGQTKEKVPMGGRRSRHPKLGEIRKSLKAAVAMARVEITAATSITVGDGTKVSFWDSGWLQGRRLKDVAPLVYAASKKKTSTLQQASLSDQWMQDLDLPENTGWSIELIDQLIEVWSVVQNLHLIEHEEDKITWKLTSHGEYTTTSAYKAQLLGTTATNFNNLIWKPWAPHKCKTFAWLIIQNRVWTSNRLATRGWPNGSICPLCRHRQETAIHLLAECRYTRRIWGAIAEWTACEQLNPSLWHQASTVSEWWEATANTKDAPKKALRTLTLLVAWEIWNERNRRTFQQKELSMGSLLAKIKEEAKSWSLAGVRDLST</sequence>
<evidence type="ECO:0000313" key="3">
    <source>
        <dbReference type="EMBL" id="BAD61304.1"/>
    </source>
</evidence>
<accession>Q5ZDG9</accession>
<organism evidence="3">
    <name type="scientific">Oryza sativa subsp. japonica</name>
    <name type="common">Rice</name>
    <dbReference type="NCBI Taxonomy" id="39947"/>
    <lineage>
        <taxon>Eukaryota</taxon>
        <taxon>Viridiplantae</taxon>
        <taxon>Streptophyta</taxon>
        <taxon>Embryophyta</taxon>
        <taxon>Tracheophyta</taxon>
        <taxon>Spermatophyta</taxon>
        <taxon>Magnoliopsida</taxon>
        <taxon>Liliopsida</taxon>
        <taxon>Poales</taxon>
        <taxon>Poaceae</taxon>
        <taxon>BOP clade</taxon>
        <taxon>Oryzoideae</taxon>
        <taxon>Oryzeae</taxon>
        <taxon>Oryzinae</taxon>
        <taxon>Oryza</taxon>
        <taxon>Oryza sativa</taxon>
    </lineage>
</organism>